<gene>
    <name evidence="12" type="ORF">FZC37_02080</name>
</gene>
<evidence type="ECO:0000256" key="8">
    <source>
        <dbReference type="ARBA" id="ARBA00022989"/>
    </source>
</evidence>
<dbReference type="OrthoDB" id="19786at2"/>
<evidence type="ECO:0000313" key="13">
    <source>
        <dbReference type="Proteomes" id="UP000323844"/>
    </source>
</evidence>
<organism evidence="12 13">
    <name type="scientific">Candidatus Sneabacter namystus</name>
    <dbReference type="NCBI Taxonomy" id="2601646"/>
    <lineage>
        <taxon>Bacteria</taxon>
        <taxon>Pseudomonadati</taxon>
        <taxon>Pseudomonadota</taxon>
        <taxon>Alphaproteobacteria</taxon>
        <taxon>Rickettsiales</taxon>
        <taxon>Rickettsiaceae</taxon>
        <taxon>Rickettsieae</taxon>
        <taxon>Candidatus Sneabacter</taxon>
    </lineage>
</organism>
<feature type="transmembrane region" description="Helical" evidence="11">
    <location>
        <begin position="93"/>
        <end position="113"/>
    </location>
</feature>
<feature type="transmembrane region" description="Helical" evidence="11">
    <location>
        <begin position="352"/>
        <end position="377"/>
    </location>
</feature>
<dbReference type="GO" id="GO:0005471">
    <property type="term" value="F:ATP:ADP antiporter activity"/>
    <property type="evidence" value="ECO:0007669"/>
    <property type="project" value="InterPro"/>
</dbReference>
<dbReference type="Pfam" id="PF03219">
    <property type="entry name" value="TLC"/>
    <property type="match status" value="1"/>
</dbReference>
<evidence type="ECO:0000256" key="2">
    <source>
        <dbReference type="ARBA" id="ARBA00007127"/>
    </source>
</evidence>
<feature type="transmembrane region" description="Helical" evidence="11">
    <location>
        <begin position="26"/>
        <end position="45"/>
    </location>
</feature>
<accession>A0A5C0UIY4</accession>
<feature type="transmembrane region" description="Helical" evidence="11">
    <location>
        <begin position="65"/>
        <end position="81"/>
    </location>
</feature>
<evidence type="ECO:0000256" key="6">
    <source>
        <dbReference type="ARBA" id="ARBA00022741"/>
    </source>
</evidence>
<proteinExistence type="inferred from homology"/>
<dbReference type="GO" id="GO:0005524">
    <property type="term" value="F:ATP binding"/>
    <property type="evidence" value="ECO:0007669"/>
    <property type="project" value="UniProtKB-KW"/>
</dbReference>
<keyword evidence="3 11" id="KW-0813">Transport</keyword>
<comment type="function">
    <text evidence="10 11">Provides the rickettsial cell with host ATP in exchange for rickettsial ADP. This is an obligate exchange system. This energy acquiring activity is an important component of rickettsial parasitism.</text>
</comment>
<feature type="transmembrane region" description="Helical" evidence="11">
    <location>
        <begin position="283"/>
        <end position="301"/>
    </location>
</feature>
<evidence type="ECO:0000256" key="5">
    <source>
        <dbReference type="ARBA" id="ARBA00022692"/>
    </source>
</evidence>
<dbReference type="PANTHER" id="PTHR31187">
    <property type="match status" value="1"/>
</dbReference>
<evidence type="ECO:0000256" key="9">
    <source>
        <dbReference type="ARBA" id="ARBA00023136"/>
    </source>
</evidence>
<evidence type="ECO:0000256" key="10">
    <source>
        <dbReference type="ARBA" id="ARBA00024792"/>
    </source>
</evidence>
<evidence type="ECO:0000256" key="1">
    <source>
        <dbReference type="ARBA" id="ARBA00004651"/>
    </source>
</evidence>
<comment type="subcellular location">
    <subcellularLocation>
        <location evidence="1">Cell membrane</location>
        <topology evidence="1">Multi-pass membrane protein</topology>
    </subcellularLocation>
    <subcellularLocation>
        <location evidence="11">Membrane</location>
        <topology evidence="11">Multi-pass membrane protein</topology>
    </subcellularLocation>
</comment>
<feature type="transmembrane region" description="Helical" evidence="11">
    <location>
        <begin position="146"/>
        <end position="171"/>
    </location>
</feature>
<dbReference type="AlphaFoldDB" id="A0A5C0UIY4"/>
<keyword evidence="9 11" id="KW-0472">Membrane</keyword>
<feature type="transmembrane region" description="Helical" evidence="11">
    <location>
        <begin position="458"/>
        <end position="483"/>
    </location>
</feature>
<dbReference type="Proteomes" id="UP000323844">
    <property type="component" value="Chromosome"/>
</dbReference>
<dbReference type="EMBL" id="CP043312">
    <property type="protein sequence ID" value="QEK39710.1"/>
    <property type="molecule type" value="Genomic_DNA"/>
</dbReference>
<feature type="transmembrane region" description="Helical" evidence="11">
    <location>
        <begin position="321"/>
        <end position="340"/>
    </location>
</feature>
<evidence type="ECO:0000256" key="11">
    <source>
        <dbReference type="RuleBase" id="RU363121"/>
    </source>
</evidence>
<evidence type="ECO:0000313" key="12">
    <source>
        <dbReference type="EMBL" id="QEK39710.1"/>
    </source>
</evidence>
<sequence length="492" mass="55659">MYTSTTSSSKTIYYLRKIIPIPESGLLKFFSMAFLMFCILCNQSMLRILKDSIVISEVNAEITGFAKVVIFPVAAILVILYSKVADRVPYTKIYSVVVTSFILFFLTFAFFIYPNVDCLHISYDTVSRLSFNHPYLRWYLLLFGNWGYTTFYVLAELWPDVVYVIFFWQLANHITTVEQARSFYPALSFFGNSATAFMGMFMLYITSPNCLVYKVFNFCSSKILLVKVCVCILAIFGFVSIYLVHFISRTIIKESFLCVGVDTKKKATIGIIEGLKYVAKSRYLWIITTCSTAFYFSMNLAEALWKAEVSVAYPTVSQYAHLSSMCIFWTGVFTMILNVAGKSIMRLLNWKMIFSIPPVTMAVSGCLFFGVSLFVNYSSFSSTFVYLPVIFGAVHSVLAKGVKYSVWDISKEMLYIPLDPIMKTRGKAATDLIGSKFGKSFSSIVPVIILSFSKATGYLAIAPVIAVLFVIVCIIWLIAAHFLSLEYEKRVN</sequence>
<protein>
    <recommendedName>
        <fullName evidence="11">ADP,ATP carrier protein</fullName>
    </recommendedName>
</protein>
<keyword evidence="8 11" id="KW-1133">Transmembrane helix</keyword>
<reference evidence="12 13" key="1">
    <citation type="submission" date="2019-08" db="EMBL/GenBank/DDBJ databases">
        <title>Highly reduced genomes of protist endosymbionts show evolutionary convergence.</title>
        <authorList>
            <person name="George E."/>
            <person name="Husnik F."/>
            <person name="Tashyreva D."/>
            <person name="Prokopchuk G."/>
            <person name="Horak A."/>
            <person name="Kwong W.K."/>
            <person name="Lukes J."/>
            <person name="Keeling P.J."/>
        </authorList>
    </citation>
    <scope>NUCLEOTIDE SEQUENCE [LARGE SCALE GENOMIC DNA]</scope>
    <source>
        <strain evidence="12">1621</strain>
    </source>
</reference>
<dbReference type="KEGG" id="snay:FZC37_02080"/>
<keyword evidence="6 11" id="KW-0547">Nucleotide-binding</keyword>
<feature type="transmembrane region" description="Helical" evidence="11">
    <location>
        <begin position="225"/>
        <end position="247"/>
    </location>
</feature>
<evidence type="ECO:0000256" key="3">
    <source>
        <dbReference type="ARBA" id="ARBA00022448"/>
    </source>
</evidence>
<dbReference type="GO" id="GO:0005886">
    <property type="term" value="C:plasma membrane"/>
    <property type="evidence" value="ECO:0007669"/>
    <property type="project" value="UniProtKB-SubCell"/>
</dbReference>
<feature type="transmembrane region" description="Helical" evidence="11">
    <location>
        <begin position="383"/>
        <end position="402"/>
    </location>
</feature>
<name>A0A5C0UIY4_9RICK</name>
<dbReference type="InterPro" id="IPR004667">
    <property type="entry name" value="ADP_ATP_car_bac_type"/>
</dbReference>
<feature type="transmembrane region" description="Helical" evidence="11">
    <location>
        <begin position="183"/>
        <end position="205"/>
    </location>
</feature>
<comment type="similarity">
    <text evidence="2 11">Belongs to the ADP/ATP translocase tlc family.</text>
</comment>
<keyword evidence="7 11" id="KW-0067">ATP-binding</keyword>
<evidence type="ECO:0000256" key="4">
    <source>
        <dbReference type="ARBA" id="ARBA00022475"/>
    </source>
</evidence>
<evidence type="ECO:0000256" key="7">
    <source>
        <dbReference type="ARBA" id="ARBA00022840"/>
    </source>
</evidence>
<dbReference type="RefSeq" id="WP_148952071.1">
    <property type="nucleotide sequence ID" value="NZ_CP043312.1"/>
</dbReference>
<dbReference type="PANTHER" id="PTHR31187:SF1">
    <property type="entry name" value="ADP,ATP CARRIER PROTEIN 1"/>
    <property type="match status" value="1"/>
</dbReference>
<keyword evidence="4" id="KW-1003">Cell membrane</keyword>
<keyword evidence="5 11" id="KW-0812">Transmembrane</keyword>
<keyword evidence="13" id="KW-1185">Reference proteome</keyword>